<feature type="signal peptide" evidence="3">
    <location>
        <begin position="1"/>
        <end position="30"/>
    </location>
</feature>
<keyword evidence="6" id="KW-1185">Reference proteome</keyword>
<evidence type="ECO:0000256" key="2">
    <source>
        <dbReference type="ARBA" id="ARBA00023134"/>
    </source>
</evidence>
<protein>
    <recommendedName>
        <fullName evidence="4">Tr-type G domain-containing protein</fullName>
    </recommendedName>
</protein>
<feature type="chain" id="PRO_5043315987" description="Tr-type G domain-containing protein" evidence="3">
    <location>
        <begin position="31"/>
        <end position="199"/>
    </location>
</feature>
<feature type="domain" description="Tr-type G" evidence="4">
    <location>
        <begin position="45"/>
        <end position="114"/>
    </location>
</feature>
<proteinExistence type="predicted"/>
<comment type="caution">
    <text evidence="5">The sequence shown here is derived from an EMBL/GenBank/DDBJ whole genome shotgun (WGS) entry which is preliminary data.</text>
</comment>
<accession>A0AAV5FP92</accession>
<evidence type="ECO:0000313" key="5">
    <source>
        <dbReference type="EMBL" id="GJN37509.1"/>
    </source>
</evidence>
<dbReference type="Pfam" id="PF00009">
    <property type="entry name" value="GTP_EFTU"/>
    <property type="match status" value="1"/>
</dbReference>
<dbReference type="EMBL" id="BQKI01000095">
    <property type="protein sequence ID" value="GJN37509.1"/>
    <property type="molecule type" value="Genomic_DNA"/>
</dbReference>
<name>A0AAV5FP92_ELECO</name>
<evidence type="ECO:0000313" key="6">
    <source>
        <dbReference type="Proteomes" id="UP001054889"/>
    </source>
</evidence>
<keyword evidence="2" id="KW-0342">GTP-binding</keyword>
<dbReference type="Proteomes" id="UP001054889">
    <property type="component" value="Unassembled WGS sequence"/>
</dbReference>
<organism evidence="5 6">
    <name type="scientific">Eleusine coracana subsp. coracana</name>
    <dbReference type="NCBI Taxonomy" id="191504"/>
    <lineage>
        <taxon>Eukaryota</taxon>
        <taxon>Viridiplantae</taxon>
        <taxon>Streptophyta</taxon>
        <taxon>Embryophyta</taxon>
        <taxon>Tracheophyta</taxon>
        <taxon>Spermatophyta</taxon>
        <taxon>Magnoliopsida</taxon>
        <taxon>Liliopsida</taxon>
        <taxon>Poales</taxon>
        <taxon>Poaceae</taxon>
        <taxon>PACMAD clade</taxon>
        <taxon>Chloridoideae</taxon>
        <taxon>Cynodonteae</taxon>
        <taxon>Eleusininae</taxon>
        <taxon>Eleusine</taxon>
    </lineage>
</organism>
<dbReference type="SUPFAM" id="SSF52540">
    <property type="entry name" value="P-loop containing nucleoside triphosphate hydrolases"/>
    <property type="match status" value="1"/>
</dbReference>
<sequence>MLQPWVRRVTLTLWPLVMLTVASRPPDLQAWRIDKHVIERIETEATKMNRRSFKYAWVLDKLKAKCERGITIDITLWKFKITKYCCTVIDAPGHHDFIKSMITGTPRLITCEHALIAFTLGVKQIIAAATRSSSMEGLLPFLYRAILHLASGGETPLGNPFGDESPEASPRASYYVRLAGGSDVPAFLSSAARGYYDRG</sequence>
<dbReference type="InterPro" id="IPR027417">
    <property type="entry name" value="P-loop_NTPase"/>
</dbReference>
<dbReference type="InterPro" id="IPR050100">
    <property type="entry name" value="TRAFAC_GTPase_members"/>
</dbReference>
<dbReference type="GO" id="GO:0003924">
    <property type="term" value="F:GTPase activity"/>
    <property type="evidence" value="ECO:0007669"/>
    <property type="project" value="InterPro"/>
</dbReference>
<dbReference type="GO" id="GO:0005525">
    <property type="term" value="F:GTP binding"/>
    <property type="evidence" value="ECO:0007669"/>
    <property type="project" value="UniProtKB-KW"/>
</dbReference>
<evidence type="ECO:0000256" key="3">
    <source>
        <dbReference type="SAM" id="SignalP"/>
    </source>
</evidence>
<keyword evidence="3" id="KW-0732">Signal</keyword>
<dbReference type="PANTHER" id="PTHR23115">
    <property type="entry name" value="TRANSLATION FACTOR"/>
    <property type="match status" value="1"/>
</dbReference>
<gene>
    <name evidence="5" type="primary">gb26477</name>
    <name evidence="5" type="ORF">PR202_gb26477</name>
</gene>
<keyword evidence="1" id="KW-0547">Nucleotide-binding</keyword>
<evidence type="ECO:0000259" key="4">
    <source>
        <dbReference type="Pfam" id="PF00009"/>
    </source>
</evidence>
<evidence type="ECO:0000256" key="1">
    <source>
        <dbReference type="ARBA" id="ARBA00022741"/>
    </source>
</evidence>
<reference evidence="5" key="1">
    <citation type="journal article" date="2018" name="DNA Res.">
        <title>Multiple hybrid de novo genome assembly of finger millet, an orphan allotetraploid crop.</title>
        <authorList>
            <person name="Hatakeyama M."/>
            <person name="Aluri S."/>
            <person name="Balachadran M.T."/>
            <person name="Sivarajan S.R."/>
            <person name="Patrignani A."/>
            <person name="Gruter S."/>
            <person name="Poveda L."/>
            <person name="Shimizu-Inatsugi R."/>
            <person name="Baeten J."/>
            <person name="Francoijs K.J."/>
            <person name="Nataraja K.N."/>
            <person name="Reddy Y.A.N."/>
            <person name="Phadnis S."/>
            <person name="Ravikumar R.L."/>
            <person name="Schlapbach R."/>
            <person name="Sreeman S.M."/>
            <person name="Shimizu K.K."/>
        </authorList>
    </citation>
    <scope>NUCLEOTIDE SEQUENCE</scope>
</reference>
<reference evidence="5" key="2">
    <citation type="submission" date="2021-12" db="EMBL/GenBank/DDBJ databases">
        <title>Resequencing data analysis of finger millet.</title>
        <authorList>
            <person name="Hatakeyama M."/>
            <person name="Aluri S."/>
            <person name="Balachadran M.T."/>
            <person name="Sivarajan S.R."/>
            <person name="Poveda L."/>
            <person name="Shimizu-Inatsugi R."/>
            <person name="Schlapbach R."/>
            <person name="Sreeman S.M."/>
            <person name="Shimizu K.K."/>
        </authorList>
    </citation>
    <scope>NUCLEOTIDE SEQUENCE</scope>
</reference>
<dbReference type="InterPro" id="IPR000795">
    <property type="entry name" value="T_Tr_GTP-bd_dom"/>
</dbReference>
<dbReference type="AlphaFoldDB" id="A0AAV5FP92"/>
<dbReference type="Gene3D" id="3.40.50.300">
    <property type="entry name" value="P-loop containing nucleotide triphosphate hydrolases"/>
    <property type="match status" value="1"/>
</dbReference>